<dbReference type="InterPro" id="IPR050639">
    <property type="entry name" value="SSR_resolvase"/>
</dbReference>
<dbReference type="CDD" id="cd00338">
    <property type="entry name" value="Ser_Recombinase"/>
    <property type="match status" value="1"/>
</dbReference>
<comment type="caution">
    <text evidence="2">The sequence shown here is derived from an EMBL/GenBank/DDBJ whole genome shotgun (WGS) entry which is preliminary data.</text>
</comment>
<dbReference type="GO" id="GO:0003677">
    <property type="term" value="F:DNA binding"/>
    <property type="evidence" value="ECO:0007669"/>
    <property type="project" value="InterPro"/>
</dbReference>
<dbReference type="PROSITE" id="PS51736">
    <property type="entry name" value="RECOMBINASES_3"/>
    <property type="match status" value="1"/>
</dbReference>
<dbReference type="Gene3D" id="3.90.1750.20">
    <property type="entry name" value="Putative Large Serine Recombinase, Chain B, Domain 2"/>
    <property type="match status" value="1"/>
</dbReference>
<gene>
    <name evidence="2" type="ORF">S06H3_37753</name>
</gene>
<reference evidence="2" key="1">
    <citation type="journal article" date="2014" name="Front. Microbiol.">
        <title>High frequency of phylogenetically diverse reductive dehalogenase-homologous genes in deep subseafloor sedimentary metagenomes.</title>
        <authorList>
            <person name="Kawai M."/>
            <person name="Futagami T."/>
            <person name="Toyoda A."/>
            <person name="Takaki Y."/>
            <person name="Nishi S."/>
            <person name="Hori S."/>
            <person name="Arai W."/>
            <person name="Tsubouchi T."/>
            <person name="Morono Y."/>
            <person name="Uchiyama I."/>
            <person name="Ito T."/>
            <person name="Fujiyama A."/>
            <person name="Inagaki F."/>
            <person name="Takami H."/>
        </authorList>
    </citation>
    <scope>NUCLEOTIDE SEQUENCE</scope>
    <source>
        <strain evidence="2">Expedition CK06-06</strain>
    </source>
</reference>
<accession>X1N6Z1</accession>
<dbReference type="Pfam" id="PF00239">
    <property type="entry name" value="Resolvase"/>
    <property type="match status" value="1"/>
</dbReference>
<dbReference type="GO" id="GO:0000150">
    <property type="term" value="F:DNA strand exchange activity"/>
    <property type="evidence" value="ECO:0007669"/>
    <property type="project" value="InterPro"/>
</dbReference>
<dbReference type="SUPFAM" id="SSF53041">
    <property type="entry name" value="Resolvase-like"/>
    <property type="match status" value="1"/>
</dbReference>
<dbReference type="AlphaFoldDB" id="X1N6Z1"/>
<evidence type="ECO:0000313" key="2">
    <source>
        <dbReference type="EMBL" id="GAI25961.1"/>
    </source>
</evidence>
<dbReference type="InterPro" id="IPR038109">
    <property type="entry name" value="DNA_bind_recomb_sf"/>
</dbReference>
<organism evidence="2">
    <name type="scientific">marine sediment metagenome</name>
    <dbReference type="NCBI Taxonomy" id="412755"/>
    <lineage>
        <taxon>unclassified sequences</taxon>
        <taxon>metagenomes</taxon>
        <taxon>ecological metagenomes</taxon>
    </lineage>
</organism>
<dbReference type="InterPro" id="IPR036162">
    <property type="entry name" value="Resolvase-like_N_sf"/>
</dbReference>
<proteinExistence type="predicted"/>
<dbReference type="EMBL" id="BARV01022960">
    <property type="protein sequence ID" value="GAI25961.1"/>
    <property type="molecule type" value="Genomic_DNA"/>
</dbReference>
<feature type="domain" description="Resolvase/invertase-type recombinase catalytic" evidence="1">
    <location>
        <begin position="1"/>
        <end position="126"/>
    </location>
</feature>
<dbReference type="PANTHER" id="PTHR30461">
    <property type="entry name" value="DNA-INVERTASE FROM LAMBDOID PROPHAGE"/>
    <property type="match status" value="1"/>
</dbReference>
<protein>
    <recommendedName>
        <fullName evidence="1">Resolvase/invertase-type recombinase catalytic domain-containing protein</fullName>
    </recommendedName>
</protein>
<name>X1N6Z1_9ZZZZ</name>
<dbReference type="SMART" id="SM00857">
    <property type="entry name" value="Resolvase"/>
    <property type="match status" value="1"/>
</dbReference>
<feature type="non-terminal residue" evidence="2">
    <location>
        <position position="194"/>
    </location>
</feature>
<dbReference type="Gene3D" id="3.40.50.1390">
    <property type="entry name" value="Resolvase, N-terminal catalytic domain"/>
    <property type="match status" value="1"/>
</dbReference>
<evidence type="ECO:0000259" key="1">
    <source>
        <dbReference type="PROSITE" id="PS51736"/>
    </source>
</evidence>
<dbReference type="PANTHER" id="PTHR30461:SF23">
    <property type="entry name" value="DNA RECOMBINASE-RELATED"/>
    <property type="match status" value="1"/>
</dbReference>
<sequence>MLNSHYALRNGHEVVKEYIDEAESGRSIDRPAFKEMIATVHQKSSSFQAIFVWKLSRFARNREDSIVYKSLLRKHGVQLISINEPLEDTPAGKLLEGVIEVIDEFYSNNLAQDVIRGQRENADGLTSRTGKKWGTTLIEKILYNEAYTGTLVWGRRTKNHGQAGNSALLQRTEDAWPVIVDRATFTQAQAKLSG</sequence>
<dbReference type="InterPro" id="IPR006119">
    <property type="entry name" value="Resolv_N"/>
</dbReference>